<feature type="transmembrane region" description="Helical" evidence="1">
    <location>
        <begin position="81"/>
        <end position="100"/>
    </location>
</feature>
<dbReference type="RefSeq" id="WP_035919211.1">
    <property type="nucleotide sequence ID" value="NZ_AVPJ01000024.1"/>
</dbReference>
<feature type="transmembrane region" description="Helical" evidence="1">
    <location>
        <begin position="150"/>
        <end position="167"/>
    </location>
</feature>
<keyword evidence="1" id="KW-0472">Membrane</keyword>
<keyword evidence="3" id="KW-1185">Reference proteome</keyword>
<evidence type="ECO:0000313" key="2">
    <source>
        <dbReference type="EMBL" id="KGN29960.1"/>
    </source>
</evidence>
<dbReference type="eggNOG" id="COG0785">
    <property type="taxonomic scope" value="Bacteria"/>
</dbReference>
<evidence type="ECO:0000256" key="1">
    <source>
        <dbReference type="SAM" id="Phobius"/>
    </source>
</evidence>
<name>A0A0A0IXP0_9MICO</name>
<dbReference type="OrthoDB" id="7062264at2"/>
<comment type="caution">
    <text evidence="2">The sequence shown here is derived from an EMBL/GenBank/DDBJ whole genome shotgun (WGS) entry which is preliminary data.</text>
</comment>
<organism evidence="2 3">
    <name type="scientific">Knoellia sinensis KCTC 19936</name>
    <dbReference type="NCBI Taxonomy" id="1385520"/>
    <lineage>
        <taxon>Bacteria</taxon>
        <taxon>Bacillati</taxon>
        <taxon>Actinomycetota</taxon>
        <taxon>Actinomycetes</taxon>
        <taxon>Micrococcales</taxon>
        <taxon>Intrasporangiaceae</taxon>
        <taxon>Knoellia</taxon>
    </lineage>
</organism>
<gene>
    <name evidence="2" type="ORF">N802_10065</name>
</gene>
<sequence length="241" mass="25169">MEIAALGGLGVLALVDSTSFGTLGVPAWMLVQPRVRAAAVLTYLAVIAAFYWLLGLVLLGGAGALRDASGSVSGVTESRPFLIGQLVVGVALFATSFTFNRKRGEVRRARRMGRPTRMQQWTSRAVGPDATLGTVTTVALGAGLVEAASMLPYLAAIGLLTAAGLGFATNASLLAAYVIVMIVPALGLLALRLAAQRQAAPLLERLNGWLQRNKDEMLGWVLGIVGFLVATDAVQRLQALG</sequence>
<dbReference type="InterPro" id="IPR021315">
    <property type="entry name" value="Gap/Sap"/>
</dbReference>
<feature type="transmembrane region" description="Helical" evidence="1">
    <location>
        <begin position="174"/>
        <end position="195"/>
    </location>
</feature>
<keyword evidence="1" id="KW-1133">Transmembrane helix</keyword>
<evidence type="ECO:0000313" key="3">
    <source>
        <dbReference type="Proteomes" id="UP000030002"/>
    </source>
</evidence>
<keyword evidence="1" id="KW-0812">Transmembrane</keyword>
<proteinExistence type="predicted"/>
<feature type="transmembrane region" description="Helical" evidence="1">
    <location>
        <begin position="38"/>
        <end position="61"/>
    </location>
</feature>
<dbReference type="AlphaFoldDB" id="A0A0A0IXP0"/>
<protein>
    <submittedName>
        <fullName evidence="2">Membrane protein</fullName>
    </submittedName>
</protein>
<reference evidence="2 3" key="1">
    <citation type="submission" date="2013-08" db="EMBL/GenBank/DDBJ databases">
        <title>The genome sequence of Knoellia sinensis.</title>
        <authorList>
            <person name="Zhu W."/>
            <person name="Wang G."/>
        </authorList>
    </citation>
    <scope>NUCLEOTIDE SEQUENCE [LARGE SCALE GENOMIC DNA]</scope>
    <source>
        <strain evidence="2 3">KCTC 19936</strain>
    </source>
</reference>
<feature type="transmembrane region" description="Helical" evidence="1">
    <location>
        <begin position="6"/>
        <end position="31"/>
    </location>
</feature>
<accession>A0A0A0IXP0</accession>
<dbReference type="EMBL" id="AVPJ01000024">
    <property type="protein sequence ID" value="KGN29960.1"/>
    <property type="molecule type" value="Genomic_DNA"/>
</dbReference>
<dbReference type="STRING" id="1385520.N802_10065"/>
<dbReference type="Proteomes" id="UP000030002">
    <property type="component" value="Unassembled WGS sequence"/>
</dbReference>
<feature type="transmembrane region" description="Helical" evidence="1">
    <location>
        <begin position="217"/>
        <end position="234"/>
    </location>
</feature>
<dbReference type="Pfam" id="PF11139">
    <property type="entry name" value="SfLAP"/>
    <property type="match status" value="1"/>
</dbReference>